<dbReference type="KEGG" id="nbg:DV706_04550"/>
<evidence type="ECO:0000313" key="4">
    <source>
        <dbReference type="Proteomes" id="UP000296822"/>
    </source>
</evidence>
<gene>
    <name evidence="3" type="ORF">DV706_04550</name>
</gene>
<dbReference type="Pfam" id="PF23933">
    <property type="entry name" value="DUF7269"/>
    <property type="match status" value="1"/>
</dbReference>
<sequence>MSRTPSTTGLVLGTLLATILVAVGAVVAVRPELLLEPVPELEALLAAVDPELVVLGLAVVFVLFAPTLGIAGRRRSSSTTALVAPDALTETEPRFDDGSPRSDRQPVVGATAEELVTVATAYDDEPRASREEARMALLESLRRIAATAYGTHTGRADDAMAAIEAGTWTDDPRAAAFLATADGPRIPLWLWLIDLVSTGEPFERSLERTIEEIDRLQSTTGSGTPTETTPRNAEIEGVSS</sequence>
<feature type="transmembrane region" description="Helical" evidence="2">
    <location>
        <begin position="52"/>
        <end position="71"/>
    </location>
</feature>
<keyword evidence="2" id="KW-0812">Transmembrane</keyword>
<dbReference type="InterPro" id="IPR055693">
    <property type="entry name" value="DUF7269"/>
</dbReference>
<feature type="compositionally biased region" description="Low complexity" evidence="1">
    <location>
        <begin position="218"/>
        <end position="230"/>
    </location>
</feature>
<feature type="compositionally biased region" description="Basic and acidic residues" evidence="1">
    <location>
        <begin position="91"/>
        <end position="104"/>
    </location>
</feature>
<dbReference type="RefSeq" id="WP_006066314.1">
    <property type="nucleotide sequence ID" value="NZ_CP031305.1"/>
</dbReference>
<proteinExistence type="predicted"/>
<evidence type="ECO:0000256" key="2">
    <source>
        <dbReference type="SAM" id="Phobius"/>
    </source>
</evidence>
<dbReference type="GeneID" id="39850508"/>
<reference evidence="3 4" key="1">
    <citation type="journal article" date="2019" name="Nat. Commun.">
        <title>A new type of DNA phosphorothioation-based antiviral system in archaea.</title>
        <authorList>
            <person name="Xiong L."/>
            <person name="Liu S."/>
            <person name="Chen S."/>
            <person name="Xiao Y."/>
            <person name="Zhu B."/>
            <person name="Gao Y."/>
            <person name="Zhang Y."/>
            <person name="Chen B."/>
            <person name="Luo J."/>
            <person name="Deng Z."/>
            <person name="Chen X."/>
            <person name="Wang L."/>
            <person name="Chen S."/>
        </authorList>
    </citation>
    <scope>NUCLEOTIDE SEQUENCE [LARGE SCALE GENOMIC DNA]</scope>
    <source>
        <strain evidence="3 4">JCM 10635</strain>
    </source>
</reference>
<protein>
    <submittedName>
        <fullName evidence="3">Uncharacterized protein</fullName>
    </submittedName>
</protein>
<dbReference type="AlphaFoldDB" id="A0A4D6HJQ7"/>
<evidence type="ECO:0000313" key="3">
    <source>
        <dbReference type="EMBL" id="QCC53821.1"/>
    </source>
</evidence>
<accession>A0A4D6HJQ7</accession>
<keyword evidence="2" id="KW-1133">Transmembrane helix</keyword>
<organism evidence="3 4">
    <name type="scientific">Natronorubrum bangense</name>
    <dbReference type="NCBI Taxonomy" id="61858"/>
    <lineage>
        <taxon>Archaea</taxon>
        <taxon>Methanobacteriati</taxon>
        <taxon>Methanobacteriota</taxon>
        <taxon>Stenosarchaea group</taxon>
        <taxon>Halobacteria</taxon>
        <taxon>Halobacteriales</taxon>
        <taxon>Natrialbaceae</taxon>
        <taxon>Natronorubrum</taxon>
    </lineage>
</organism>
<name>A0A4D6HJQ7_9EURY</name>
<dbReference type="Proteomes" id="UP000296822">
    <property type="component" value="Chromosome"/>
</dbReference>
<evidence type="ECO:0000256" key="1">
    <source>
        <dbReference type="SAM" id="MobiDB-lite"/>
    </source>
</evidence>
<feature type="region of interest" description="Disordered" evidence="1">
    <location>
        <begin position="81"/>
        <end position="106"/>
    </location>
</feature>
<feature type="region of interest" description="Disordered" evidence="1">
    <location>
        <begin position="216"/>
        <end position="240"/>
    </location>
</feature>
<keyword evidence="2" id="KW-0472">Membrane</keyword>
<dbReference type="EMBL" id="CP031305">
    <property type="protein sequence ID" value="QCC53821.1"/>
    <property type="molecule type" value="Genomic_DNA"/>
</dbReference>